<feature type="compositionally biased region" description="Basic and acidic residues" evidence="1">
    <location>
        <begin position="199"/>
        <end position="208"/>
    </location>
</feature>
<proteinExistence type="predicted"/>
<evidence type="ECO:0000256" key="1">
    <source>
        <dbReference type="SAM" id="MobiDB-lite"/>
    </source>
</evidence>
<name>A0A7S3VH19_9STRA</name>
<feature type="compositionally biased region" description="Polar residues" evidence="1">
    <location>
        <begin position="17"/>
        <end position="26"/>
    </location>
</feature>
<accession>A0A7S3VH19</accession>
<sequence>MTISMQMQIKRSRSSMEDNNLFTLPGQSDRRSRSWKQSQFQETRSACIRDSRGDRAEKPQSPKQISNMDWARGVKRLVETEYNCNRLAPRPLRKTLDRNYNADSREEVLEMLNVLDDLDSNRSLPSTLQCHKCEWPSICDCKREQTRSRTNAISRKTRTNPKSLSDSVLVRSTAKYSRTRRVEFHVSLQDLLDDVQEEEHREMRRDQDENMDSMNIDREPKTMSQSKKIIQMRQTQLRRRAFALDKRSSTSFATIQ</sequence>
<organism evidence="2">
    <name type="scientific">Chaetoceros debilis</name>
    <dbReference type="NCBI Taxonomy" id="122233"/>
    <lineage>
        <taxon>Eukaryota</taxon>
        <taxon>Sar</taxon>
        <taxon>Stramenopiles</taxon>
        <taxon>Ochrophyta</taxon>
        <taxon>Bacillariophyta</taxon>
        <taxon>Coscinodiscophyceae</taxon>
        <taxon>Chaetocerotophycidae</taxon>
        <taxon>Chaetocerotales</taxon>
        <taxon>Chaetocerotaceae</taxon>
        <taxon>Chaetoceros</taxon>
    </lineage>
</organism>
<protein>
    <submittedName>
        <fullName evidence="2">Uncharacterized protein</fullName>
    </submittedName>
</protein>
<dbReference type="EMBL" id="HBIO01031312">
    <property type="protein sequence ID" value="CAE0479148.1"/>
    <property type="molecule type" value="Transcribed_RNA"/>
</dbReference>
<reference evidence="2" key="1">
    <citation type="submission" date="2021-01" db="EMBL/GenBank/DDBJ databases">
        <authorList>
            <person name="Corre E."/>
            <person name="Pelletier E."/>
            <person name="Niang G."/>
            <person name="Scheremetjew M."/>
            <person name="Finn R."/>
            <person name="Kale V."/>
            <person name="Holt S."/>
            <person name="Cochrane G."/>
            <person name="Meng A."/>
            <person name="Brown T."/>
            <person name="Cohen L."/>
        </authorList>
    </citation>
    <scope>NUCLEOTIDE SEQUENCE</scope>
    <source>
        <strain evidence="2">MM31A-1</strain>
    </source>
</reference>
<gene>
    <name evidence="2" type="ORF">CDEB00056_LOCUS24002</name>
</gene>
<evidence type="ECO:0000313" key="2">
    <source>
        <dbReference type="EMBL" id="CAE0479148.1"/>
    </source>
</evidence>
<feature type="region of interest" description="Disordered" evidence="1">
    <location>
        <begin position="1"/>
        <end position="38"/>
    </location>
</feature>
<feature type="region of interest" description="Disordered" evidence="1">
    <location>
        <begin position="199"/>
        <end position="228"/>
    </location>
</feature>
<dbReference type="AlphaFoldDB" id="A0A7S3VH19"/>